<evidence type="ECO:0000256" key="5">
    <source>
        <dbReference type="ARBA" id="ARBA00023136"/>
    </source>
</evidence>
<comment type="subcellular location">
    <subcellularLocation>
        <location evidence="1 6">Membrane</location>
        <topology evidence="1 6">Multi-pass membrane protein</topology>
    </subcellularLocation>
</comment>
<organism evidence="7 8">
    <name type="scientific">Leptospira bouyouniensis</name>
    <dbReference type="NCBI Taxonomy" id="2484911"/>
    <lineage>
        <taxon>Bacteria</taxon>
        <taxon>Pseudomonadati</taxon>
        <taxon>Spirochaetota</taxon>
        <taxon>Spirochaetia</taxon>
        <taxon>Leptospirales</taxon>
        <taxon>Leptospiraceae</taxon>
        <taxon>Leptospira</taxon>
    </lineage>
</organism>
<dbReference type="RefSeq" id="WP_135753853.1">
    <property type="nucleotide sequence ID" value="NZ_RQFD01000012.1"/>
</dbReference>
<dbReference type="Pfam" id="PF01384">
    <property type="entry name" value="PHO4"/>
    <property type="match status" value="1"/>
</dbReference>
<feature type="transmembrane region" description="Helical" evidence="6">
    <location>
        <begin position="78"/>
        <end position="99"/>
    </location>
</feature>
<proteinExistence type="inferred from homology"/>
<dbReference type="EMBL" id="RQFD01000012">
    <property type="protein sequence ID" value="TGK49497.1"/>
    <property type="molecule type" value="Genomic_DNA"/>
</dbReference>
<name>A0ABY2L8C2_9LEPT</name>
<evidence type="ECO:0000313" key="8">
    <source>
        <dbReference type="Proteomes" id="UP000297617"/>
    </source>
</evidence>
<dbReference type="PANTHER" id="PTHR11101:SF16">
    <property type="entry name" value="PHOSPHATE TRANSPORTER"/>
    <property type="match status" value="1"/>
</dbReference>
<feature type="transmembrane region" description="Helical" evidence="6">
    <location>
        <begin position="250"/>
        <end position="266"/>
    </location>
</feature>
<comment type="caution">
    <text evidence="7">The sequence shown here is derived from an EMBL/GenBank/DDBJ whole genome shotgun (WGS) entry which is preliminary data.</text>
</comment>
<keyword evidence="5 6" id="KW-0472">Membrane</keyword>
<accession>A0ABY2L8C2</accession>
<feature type="transmembrane region" description="Helical" evidence="6">
    <location>
        <begin position="5"/>
        <end position="26"/>
    </location>
</feature>
<evidence type="ECO:0000256" key="6">
    <source>
        <dbReference type="RuleBase" id="RU363058"/>
    </source>
</evidence>
<keyword evidence="6" id="KW-0592">Phosphate transport</keyword>
<evidence type="ECO:0000313" key="7">
    <source>
        <dbReference type="EMBL" id="TGK49497.1"/>
    </source>
</evidence>
<feature type="transmembrane region" description="Helical" evidence="6">
    <location>
        <begin position="456"/>
        <end position="478"/>
    </location>
</feature>
<reference evidence="8" key="1">
    <citation type="journal article" date="2019" name="PLoS Negl. Trop. Dis.">
        <title>Revisiting the worldwide diversity of Leptospira species in the environment.</title>
        <authorList>
            <person name="Vincent A.T."/>
            <person name="Schiettekatte O."/>
            <person name="Bourhy P."/>
            <person name="Veyrier F.J."/>
            <person name="Picardeau M."/>
        </authorList>
    </citation>
    <scope>NUCLEOTIDE SEQUENCE [LARGE SCALE GENOMIC DNA]</scope>
    <source>
        <strain evidence="8">201800295</strain>
    </source>
</reference>
<dbReference type="Proteomes" id="UP000297617">
    <property type="component" value="Unassembled WGS sequence"/>
</dbReference>
<comment type="similarity">
    <text evidence="6">Belongs to the inorganic phosphate transporter (PiT) (TC 2.A.20) family.</text>
</comment>
<feature type="transmembrane region" description="Helical" evidence="6">
    <location>
        <begin position="484"/>
        <end position="503"/>
    </location>
</feature>
<keyword evidence="8" id="KW-1185">Reference proteome</keyword>
<feature type="transmembrane region" description="Helical" evidence="6">
    <location>
        <begin position="225"/>
        <end position="244"/>
    </location>
</feature>
<keyword evidence="3 6" id="KW-0812">Transmembrane</keyword>
<keyword evidence="4 6" id="KW-1133">Transmembrane helix</keyword>
<feature type="transmembrane region" description="Helical" evidence="6">
    <location>
        <begin position="183"/>
        <end position="204"/>
    </location>
</feature>
<keyword evidence="2 6" id="KW-0813">Transport</keyword>
<gene>
    <name evidence="7" type="ORF">EHQ10_08540</name>
</gene>
<sequence>MDFSIFYFVLVLMIFLAIFDLIVGVANDAVNFTNSAVGSKVASKKIILIIAAIGVILGAVSSSGMMEVARKGIFKPELFTLTALVYIFLSVMITDVVLLDFYNTFGLPTSTTVSLVFELLGASLVMAFLTKPEGVDAFSYINSESAIKIISGIFMSVMIAFIVGLVIQTLLRIIFSFQIDKTVGIFGGPFASFSSSVLIFFILISALKGSNLMDKEFEIFIETNFLLLFSIVFLTLLVFFQILIWFKINVFKIIILFGTFALAMAFASNDLVNFVGVPLASINVVQLILESGNPMDLGVAMSGKVKTPQVFLLISAFIMIVTLIFSKKATSVTKTEISLASEKTEIELFSSNQVSRRIVKIFLDVWSFFKFYTPSFITSFLKSRYTKVTIENKKTESFDLLRASANVMISSLLILSGTLYKLPLSTTFVTFMVAMGTSLADRAWVRYNAVNRVSGVLTVIGGWFLTAMVTTIISGLIAFSFYYFSFYAFIFLLPITFFLFVSFNKIHELRVKLNNEFSLPLDYINSNPKLAVRYIFEHLIENIQDTELILNSIIKSLTSGKKSHQKGSRNQLERLNYLYGAYMVGIAEVDSSGFDQSEIIQSYNLESSIHNFRKLINNILSIRKNVLYKIDFQFSNLNSEEKDDIKEIKNFIQSIFEEIHSLVKKSKRNESKTKGFRKEFSILKYKTHRKQIKRLKLKSTQMAGLVPFLTIVEELFDFNHHLLELYNNVERILPYMEEK</sequence>
<evidence type="ECO:0000256" key="2">
    <source>
        <dbReference type="ARBA" id="ARBA00022448"/>
    </source>
</evidence>
<dbReference type="InterPro" id="IPR001204">
    <property type="entry name" value="Phos_transporter"/>
</dbReference>
<protein>
    <recommendedName>
        <fullName evidence="6">Phosphate transporter</fullName>
    </recommendedName>
</protein>
<evidence type="ECO:0000256" key="3">
    <source>
        <dbReference type="ARBA" id="ARBA00022692"/>
    </source>
</evidence>
<feature type="transmembrane region" description="Helical" evidence="6">
    <location>
        <begin position="46"/>
        <end position="66"/>
    </location>
</feature>
<evidence type="ECO:0000256" key="1">
    <source>
        <dbReference type="ARBA" id="ARBA00004141"/>
    </source>
</evidence>
<dbReference type="PANTHER" id="PTHR11101">
    <property type="entry name" value="PHOSPHATE TRANSPORTER"/>
    <property type="match status" value="1"/>
</dbReference>
<feature type="transmembrane region" description="Helical" evidence="6">
    <location>
        <begin position="149"/>
        <end position="171"/>
    </location>
</feature>
<feature type="transmembrane region" description="Helical" evidence="6">
    <location>
        <begin position="309"/>
        <end position="326"/>
    </location>
</feature>
<evidence type="ECO:0000256" key="4">
    <source>
        <dbReference type="ARBA" id="ARBA00022989"/>
    </source>
</evidence>
<feature type="transmembrane region" description="Helical" evidence="6">
    <location>
        <begin position="105"/>
        <end position="129"/>
    </location>
</feature>